<keyword evidence="4" id="KW-0560">Oxidoreductase</keyword>
<evidence type="ECO:0000256" key="2">
    <source>
        <dbReference type="ARBA" id="ARBA00022630"/>
    </source>
</evidence>
<dbReference type="Gene3D" id="3.30.465.10">
    <property type="match status" value="1"/>
</dbReference>
<organism evidence="6 7">
    <name type="scientific">Clathrospora elynae</name>
    <dbReference type="NCBI Taxonomy" id="706981"/>
    <lineage>
        <taxon>Eukaryota</taxon>
        <taxon>Fungi</taxon>
        <taxon>Dikarya</taxon>
        <taxon>Ascomycota</taxon>
        <taxon>Pezizomycotina</taxon>
        <taxon>Dothideomycetes</taxon>
        <taxon>Pleosporomycetidae</taxon>
        <taxon>Pleosporales</taxon>
        <taxon>Diademaceae</taxon>
        <taxon>Clathrospora</taxon>
    </lineage>
</organism>
<sequence length="465" mass="49965">SQSVTQCIETALGDDSSLYAFPQDLMYQMTDVHAYNLDYSTTPAAVTYPKTPEQVSGVVMCAHANGVAVQARSGGHSYANYGLGGYNGSLVVDMKNFADFNYNAADQTVTFGPGNRLGDLSKKLKPLDRVMSYGVEADIGSGGHMTIGGLGPLGRQFGLAADQIVSAQCVLGNGTIVTASASMNPDLFFAIRGAAFSFAIVTEFTMQTAPAPVDITSYQYNITAGDVTAFTNTFQAWQKVVSQPGLSRLFSSTVTLTEGTLLIQGTFYGPQSDFDALNLNTIFPAADANVHVESTIIPTLFTELGDVLLDATGGISMHFYAKSVKTTNKTLMSVEATEAMFSYIKETDKGTPVWLVIWDLEGGAISDLSQTATAYWNRDALYFMQSYVVGLTGEVSATSKSFLEGLSRVVQQQTGADESAYPGYVDAELSNPQKSYWGYNMPRLQRIKAAADPDNVFRNPQTIPV</sequence>
<dbReference type="PROSITE" id="PS51387">
    <property type="entry name" value="FAD_PCMH"/>
    <property type="match status" value="1"/>
</dbReference>
<dbReference type="EMBL" id="ML976117">
    <property type="protein sequence ID" value="KAF1938027.1"/>
    <property type="molecule type" value="Genomic_DNA"/>
</dbReference>
<dbReference type="OrthoDB" id="415825at2759"/>
<evidence type="ECO:0000259" key="5">
    <source>
        <dbReference type="PROSITE" id="PS51387"/>
    </source>
</evidence>
<proteinExistence type="inferred from homology"/>
<dbReference type="InterPro" id="IPR036318">
    <property type="entry name" value="FAD-bd_PCMH-like_sf"/>
</dbReference>
<feature type="non-terminal residue" evidence="6">
    <location>
        <position position="465"/>
    </location>
</feature>
<evidence type="ECO:0000313" key="6">
    <source>
        <dbReference type="EMBL" id="KAF1938027.1"/>
    </source>
</evidence>
<dbReference type="Proteomes" id="UP000800038">
    <property type="component" value="Unassembled WGS sequence"/>
</dbReference>
<dbReference type="AlphaFoldDB" id="A0A6A5SL04"/>
<dbReference type="Pfam" id="PF01565">
    <property type="entry name" value="FAD_binding_4"/>
    <property type="match status" value="1"/>
</dbReference>
<dbReference type="InterPro" id="IPR050416">
    <property type="entry name" value="FAD-linked_Oxidoreductase"/>
</dbReference>
<dbReference type="InterPro" id="IPR016169">
    <property type="entry name" value="FAD-bd_PCMH_sub2"/>
</dbReference>
<protein>
    <submittedName>
        <fullName evidence="6">Putative glucooligosaccharide oxidase</fullName>
    </submittedName>
</protein>
<keyword evidence="2" id="KW-0285">Flavoprotein</keyword>
<dbReference type="Pfam" id="PF08031">
    <property type="entry name" value="BBE"/>
    <property type="match status" value="1"/>
</dbReference>
<accession>A0A6A5SL04</accession>
<evidence type="ECO:0000256" key="4">
    <source>
        <dbReference type="ARBA" id="ARBA00023002"/>
    </source>
</evidence>
<feature type="domain" description="FAD-binding PCMH-type" evidence="5">
    <location>
        <begin position="39"/>
        <end position="211"/>
    </location>
</feature>
<evidence type="ECO:0000256" key="3">
    <source>
        <dbReference type="ARBA" id="ARBA00022827"/>
    </source>
</evidence>
<gene>
    <name evidence="6" type="ORF">EJ02DRAFT_298737</name>
</gene>
<name>A0A6A5SL04_9PLEO</name>
<keyword evidence="3" id="KW-0274">FAD</keyword>
<dbReference type="InterPro" id="IPR016166">
    <property type="entry name" value="FAD-bd_PCMH"/>
</dbReference>
<feature type="non-terminal residue" evidence="6">
    <location>
        <position position="1"/>
    </location>
</feature>
<evidence type="ECO:0000313" key="7">
    <source>
        <dbReference type="Proteomes" id="UP000800038"/>
    </source>
</evidence>
<keyword evidence="7" id="KW-1185">Reference proteome</keyword>
<dbReference type="Gene3D" id="3.40.462.20">
    <property type="match status" value="1"/>
</dbReference>
<dbReference type="InterPro" id="IPR006094">
    <property type="entry name" value="Oxid_FAD_bind_N"/>
</dbReference>
<dbReference type="InterPro" id="IPR012951">
    <property type="entry name" value="BBE"/>
</dbReference>
<dbReference type="SUPFAM" id="SSF56176">
    <property type="entry name" value="FAD-binding/transporter-associated domain-like"/>
    <property type="match status" value="1"/>
</dbReference>
<dbReference type="PANTHER" id="PTHR42973">
    <property type="entry name" value="BINDING OXIDOREDUCTASE, PUTATIVE (AFU_ORTHOLOGUE AFUA_1G17690)-RELATED"/>
    <property type="match status" value="1"/>
</dbReference>
<dbReference type="GO" id="GO:0071949">
    <property type="term" value="F:FAD binding"/>
    <property type="evidence" value="ECO:0007669"/>
    <property type="project" value="InterPro"/>
</dbReference>
<dbReference type="PANTHER" id="PTHR42973:SF17">
    <property type="entry name" value="OXIDASE, PUTATIVE (AFU_ORTHOLOGUE AFUA_6G14340)-RELATED"/>
    <property type="match status" value="1"/>
</dbReference>
<evidence type="ECO:0000256" key="1">
    <source>
        <dbReference type="ARBA" id="ARBA00005466"/>
    </source>
</evidence>
<comment type="similarity">
    <text evidence="1">Belongs to the oxygen-dependent FAD-linked oxidoreductase family.</text>
</comment>
<reference evidence="6" key="1">
    <citation type="journal article" date="2020" name="Stud. Mycol.">
        <title>101 Dothideomycetes genomes: a test case for predicting lifestyles and emergence of pathogens.</title>
        <authorList>
            <person name="Haridas S."/>
            <person name="Albert R."/>
            <person name="Binder M."/>
            <person name="Bloem J."/>
            <person name="Labutti K."/>
            <person name="Salamov A."/>
            <person name="Andreopoulos B."/>
            <person name="Baker S."/>
            <person name="Barry K."/>
            <person name="Bills G."/>
            <person name="Bluhm B."/>
            <person name="Cannon C."/>
            <person name="Castanera R."/>
            <person name="Culley D."/>
            <person name="Daum C."/>
            <person name="Ezra D."/>
            <person name="Gonzalez J."/>
            <person name="Henrissat B."/>
            <person name="Kuo A."/>
            <person name="Liang C."/>
            <person name="Lipzen A."/>
            <person name="Lutzoni F."/>
            <person name="Magnuson J."/>
            <person name="Mondo S."/>
            <person name="Nolan M."/>
            <person name="Ohm R."/>
            <person name="Pangilinan J."/>
            <person name="Park H.-J."/>
            <person name="Ramirez L."/>
            <person name="Alfaro M."/>
            <person name="Sun H."/>
            <person name="Tritt A."/>
            <person name="Yoshinaga Y."/>
            <person name="Zwiers L.-H."/>
            <person name="Turgeon B."/>
            <person name="Goodwin S."/>
            <person name="Spatafora J."/>
            <person name="Crous P."/>
            <person name="Grigoriev I."/>
        </authorList>
    </citation>
    <scope>NUCLEOTIDE SEQUENCE</scope>
    <source>
        <strain evidence="6">CBS 161.51</strain>
    </source>
</reference>
<dbReference type="GO" id="GO:0016491">
    <property type="term" value="F:oxidoreductase activity"/>
    <property type="evidence" value="ECO:0007669"/>
    <property type="project" value="UniProtKB-KW"/>
</dbReference>